<dbReference type="Pfam" id="PF05729">
    <property type="entry name" value="NACHT"/>
    <property type="match status" value="1"/>
</dbReference>
<feature type="domain" description="NACHT" evidence="1">
    <location>
        <begin position="340"/>
        <end position="440"/>
    </location>
</feature>
<protein>
    <submittedName>
        <fullName evidence="2">NACHT domain-containing protein</fullName>
    </submittedName>
</protein>
<dbReference type="SUPFAM" id="SSF48371">
    <property type="entry name" value="ARM repeat"/>
    <property type="match status" value="1"/>
</dbReference>
<dbReference type="Gene3D" id="3.40.50.300">
    <property type="entry name" value="P-loop containing nucleotide triphosphate hydrolases"/>
    <property type="match status" value="1"/>
</dbReference>
<dbReference type="SUPFAM" id="SSF52540">
    <property type="entry name" value="P-loop containing nucleoside triphosphate hydrolases"/>
    <property type="match status" value="1"/>
</dbReference>
<keyword evidence="3" id="KW-1185">Reference proteome</keyword>
<dbReference type="RefSeq" id="WP_152170696.1">
    <property type="nucleotide sequence ID" value="NZ_CP045096.1"/>
</dbReference>
<dbReference type="InterPro" id="IPR027417">
    <property type="entry name" value="P-loop_NTPase"/>
</dbReference>
<reference evidence="2 3" key="1">
    <citation type="submission" date="2019-10" db="EMBL/GenBank/DDBJ databases">
        <title>Streptomyces sp. strain GY16 isolated from leaves of Broussonetia papyrifera.</title>
        <authorList>
            <person name="Mo P."/>
        </authorList>
    </citation>
    <scope>NUCLEOTIDE SEQUENCE [LARGE SCALE GENOMIC DNA]</scope>
    <source>
        <strain evidence="2 3">GY16</strain>
    </source>
</reference>
<dbReference type="EMBL" id="CP045096">
    <property type="protein sequence ID" value="QFQ99272.1"/>
    <property type="molecule type" value="Genomic_DNA"/>
</dbReference>
<name>A0A5P8K8X2_9ACTN</name>
<accession>A0A5P8K8X2</accession>
<organism evidence="2 3">
    <name type="scientific">Streptomyces phaeolivaceus</name>
    <dbReference type="NCBI Taxonomy" id="2653200"/>
    <lineage>
        <taxon>Bacteria</taxon>
        <taxon>Bacillati</taxon>
        <taxon>Actinomycetota</taxon>
        <taxon>Actinomycetes</taxon>
        <taxon>Kitasatosporales</taxon>
        <taxon>Streptomycetaceae</taxon>
        <taxon>Streptomyces</taxon>
    </lineage>
</organism>
<gene>
    <name evidence="2" type="ORF">F9278_27520</name>
</gene>
<evidence type="ECO:0000313" key="3">
    <source>
        <dbReference type="Proteomes" id="UP000327294"/>
    </source>
</evidence>
<dbReference type="Proteomes" id="UP000327294">
    <property type="component" value="Chromosome"/>
</dbReference>
<evidence type="ECO:0000259" key="1">
    <source>
        <dbReference type="PROSITE" id="PS50837"/>
    </source>
</evidence>
<evidence type="ECO:0000313" key="2">
    <source>
        <dbReference type="EMBL" id="QFQ99272.1"/>
    </source>
</evidence>
<dbReference type="KEGG" id="sphv:F9278_27520"/>
<dbReference type="InterPro" id="IPR007111">
    <property type="entry name" value="NACHT_NTPase"/>
</dbReference>
<proteinExistence type="predicted"/>
<dbReference type="InterPro" id="IPR016024">
    <property type="entry name" value="ARM-type_fold"/>
</dbReference>
<dbReference type="PROSITE" id="PS50837">
    <property type="entry name" value="NACHT"/>
    <property type="match status" value="1"/>
</dbReference>
<sequence>MAAEAEAGSSEMTMMALTDEAGGRDRTEAFLWSAPTGRLPGPPIDTRAQVLPIGELEWSDAERLFLRLLHTVRPVQYAKLFGVPGQAQAGIDAYARLPLDLMGGDSGGRDYITLQSRRVKTLTAAKIKKAVDDLLKGEWADKTASFHFATSFDLQDTKLDLAIRQQTARLAKFEITFVPWGVQEVSRLLKDHPLIVDDFFGRTWVERFCGPDAAQALANNLLHQDSRDLRAGLRDLYHAVFSAQGGVHPVESAELNSEFVILDVDPNRDRADSNDAEQPEPAFDERPAEVSVDGHTYIASRLGARRQSFRSARHLLRRRSQAALAAVGTVAADEWLAGGKYRLLIGRPGAGKSSLLRFMATDLLSSQPQSITLQREHATDLPIWLPFGFLCRHLEASTENSLVSAVEAWLKSQSATHLWPLVQCALRDDRLLLLVDGVDEWSDVGAAERALGTLEAFLGRTKASAILSTRPYAVDRLNWRRPWVQAEITPLTNQQRRTIATGILQPATQPDAATAFPLAWSLGVDSFLDQLEATPELAELSRSPLFLTLLAATWQGEPLPRQRFKIYARLVELLVEKHPQMRQRASHARGALLTPAEVTALFAAVAYRLRVKDPAGTVTKPEMRTLIVESMTDDEVLGYQQADARRIADSVLTMAEDEFGLIVSHGAGSFGFLHRVVLDHLAGQYLATLPTEDQIVAVQRFVHDPAWHDVLLALLTAQVSSHATTPLLTAAFDTGSQRWADIDGYELLAEALAAGVKLTPRSQTNYINRLVERVETHPSLRHRANLITALTGALAGHAARTQLLPIMKRWLTAPRPDPSPTMWALRDLDIPDDVAAEYLLWGIRHPEDNVKVNSAMAIARRFGGKSHLLGRLMAFTETGPSSATQAAAILALGNGWPDAPETRRLVDWARRQPSSPLRLVGLHILQRGTTSGDAALYRLEERDWLLSLLRREDHFSGPWPAADLVNIAATGDTQAAEFALETLKTNGRNGGDRSLAWVLACNAFAGDSRFKAWVAAELAEPEERGLILYDVSMIPQQWRDDPAFAQALHPYVDAGLRNVLPYRVAGLATALTPADAQAVLLRGLDAHRPYIAARTLVEQYADDEHVRTVLASRLHGDFAQAAPMAGVAIDVLGPQEGFAVLVSLLRQPAAHGRSEGHVVVAEAVAAGWKRFEDAVREADVEAEAAREVLASYDPAELASLCAAVSPHPLMWHVPGVINAWPGQPAIQELADTLVHDPRPITSGIPDTIPAAILRAYCGRTDEPSVRILGKTLNLLKHIEPELREVLAFELANISLPAGDLIDVMGEWKNEPDTEIRRNAFIGIIQAIKRHQQTHNDLLGSDTLTSEMEWLRGEIKDDLCAYGPDFEERRQLAWIGMLMLGDFALIDGIEETIGDPGAPGVKLDVLYGGDVDQILVDLVAENWEGLCTHFGVDIFERLNGKFGSHRRTASEQRHHVMSALATVASRYPTIAEMLRYEGDRDARLRQDRHFLLWAKEENKGDEGALRAVVAKLGDMEDRRQDQILDSILDRDSWNVPDDVFKAILTEDATGTRSGRIYARENLAAYTQLFPSDSLSNATFRDLETWFKNDSASRRRRDWKDTLAIAFGAAIPQDLPAIATRAHTRIRMGMSDLYLPMFTKPLMRRLRVDADAIEVFKAALSDPMDIREDSPILADTWDPIADEYTDVQPLQRLYLFAVVLRQAGALPQPEGEKATRVLESVSPDTVVHNPFTNHEGPLCLAVLDLAAS</sequence>